<name>A0A069PPD8_9BURK</name>
<feature type="domain" description="HTH hxlR-type" evidence="4">
    <location>
        <begin position="11"/>
        <end position="108"/>
    </location>
</feature>
<keyword evidence="3" id="KW-0804">Transcription</keyword>
<keyword evidence="2" id="KW-0238">DNA-binding</keyword>
<dbReference type="Proteomes" id="UP000027466">
    <property type="component" value="Unassembled WGS sequence"/>
</dbReference>
<dbReference type="Gene3D" id="1.10.10.10">
    <property type="entry name" value="Winged helix-like DNA-binding domain superfamily/Winged helix DNA-binding domain"/>
    <property type="match status" value="1"/>
</dbReference>
<organism evidence="5 6">
    <name type="scientific">Caballeronia glathei</name>
    <dbReference type="NCBI Taxonomy" id="60547"/>
    <lineage>
        <taxon>Bacteria</taxon>
        <taxon>Pseudomonadati</taxon>
        <taxon>Pseudomonadota</taxon>
        <taxon>Betaproteobacteria</taxon>
        <taxon>Burkholderiales</taxon>
        <taxon>Burkholderiaceae</taxon>
        <taxon>Caballeronia</taxon>
    </lineage>
</organism>
<evidence type="ECO:0000256" key="1">
    <source>
        <dbReference type="ARBA" id="ARBA00023015"/>
    </source>
</evidence>
<dbReference type="InterPro" id="IPR036388">
    <property type="entry name" value="WH-like_DNA-bd_sf"/>
</dbReference>
<dbReference type="InterPro" id="IPR036390">
    <property type="entry name" value="WH_DNA-bd_sf"/>
</dbReference>
<dbReference type="GO" id="GO:0003677">
    <property type="term" value="F:DNA binding"/>
    <property type="evidence" value="ECO:0007669"/>
    <property type="project" value="UniProtKB-KW"/>
</dbReference>
<protein>
    <submittedName>
        <fullName evidence="5">HxlR family transcriptional regulator</fullName>
    </submittedName>
</protein>
<evidence type="ECO:0000313" key="5">
    <source>
        <dbReference type="EMBL" id="KDR41724.1"/>
    </source>
</evidence>
<proteinExistence type="predicted"/>
<evidence type="ECO:0000256" key="2">
    <source>
        <dbReference type="ARBA" id="ARBA00023125"/>
    </source>
</evidence>
<evidence type="ECO:0000256" key="3">
    <source>
        <dbReference type="ARBA" id="ARBA00023163"/>
    </source>
</evidence>
<dbReference type="EMBL" id="JFHC01000024">
    <property type="protein sequence ID" value="KDR41724.1"/>
    <property type="molecule type" value="Genomic_DNA"/>
</dbReference>
<keyword evidence="6" id="KW-1185">Reference proteome</keyword>
<dbReference type="Pfam" id="PF01638">
    <property type="entry name" value="HxlR"/>
    <property type="match status" value="1"/>
</dbReference>
<dbReference type="PANTHER" id="PTHR33204">
    <property type="entry name" value="TRANSCRIPTIONAL REGULATOR, MARR FAMILY"/>
    <property type="match status" value="1"/>
</dbReference>
<gene>
    <name evidence="5" type="ORF">BG61_15730</name>
</gene>
<dbReference type="InterPro" id="IPR002577">
    <property type="entry name" value="HTH_HxlR"/>
</dbReference>
<dbReference type="PANTHER" id="PTHR33204:SF18">
    <property type="entry name" value="TRANSCRIPTIONAL REGULATORY PROTEIN"/>
    <property type="match status" value="1"/>
</dbReference>
<keyword evidence="1" id="KW-0805">Transcription regulation</keyword>
<dbReference type="SUPFAM" id="SSF46785">
    <property type="entry name" value="Winged helix' DNA-binding domain"/>
    <property type="match status" value="1"/>
</dbReference>
<dbReference type="RefSeq" id="WP_035936738.1">
    <property type="nucleotide sequence ID" value="NZ_CADFFX010000005.1"/>
</dbReference>
<evidence type="ECO:0000313" key="6">
    <source>
        <dbReference type="Proteomes" id="UP000027466"/>
    </source>
</evidence>
<sequence>MHRKTFDGMNCSIARALDEVGEWWSLLVVRECTLGTTRFDDFQRRLGIARNVLTARLNRLVEHGVLVKVLAEGSERRSEYRLTEKGEALYPALVALMQWGDKWCGHEAPLRVVERSSGLPVEPVSLRVGERTLGLRDVRLEPGQGATETTVDTLKARNRAILGVD</sequence>
<dbReference type="AlphaFoldDB" id="A0A069PPD8"/>
<reference evidence="5 6" key="1">
    <citation type="submission" date="2014-03" db="EMBL/GenBank/DDBJ databases">
        <title>Draft Genome Sequences of Four Burkholderia Strains.</title>
        <authorList>
            <person name="Liu X.Y."/>
            <person name="Li C.X."/>
            <person name="Xu J.H."/>
        </authorList>
    </citation>
    <scope>NUCLEOTIDE SEQUENCE [LARGE SCALE GENOMIC DNA]</scope>
    <source>
        <strain evidence="5 6">DSM 50014</strain>
    </source>
</reference>
<dbReference type="PROSITE" id="PS51118">
    <property type="entry name" value="HTH_HXLR"/>
    <property type="match status" value="1"/>
</dbReference>
<accession>A0A069PPD8</accession>
<evidence type="ECO:0000259" key="4">
    <source>
        <dbReference type="PROSITE" id="PS51118"/>
    </source>
</evidence>
<dbReference type="STRING" id="60547.GCA_000751215_04974"/>
<comment type="caution">
    <text evidence="5">The sequence shown here is derived from an EMBL/GenBank/DDBJ whole genome shotgun (WGS) entry which is preliminary data.</text>
</comment>